<name>A0A2N9J2J3_FAGSY</name>
<proteinExistence type="predicted"/>
<dbReference type="InterPro" id="IPR036875">
    <property type="entry name" value="Znf_CCHC_sf"/>
</dbReference>
<dbReference type="Pfam" id="PF22936">
    <property type="entry name" value="Pol_BBD"/>
    <property type="match status" value="1"/>
</dbReference>
<feature type="domain" description="CCHC-type" evidence="7">
    <location>
        <begin position="233"/>
        <end position="249"/>
    </location>
</feature>
<evidence type="ECO:0008006" key="10">
    <source>
        <dbReference type="Google" id="ProtNLM"/>
    </source>
</evidence>
<reference evidence="9" key="1">
    <citation type="submission" date="2018-02" db="EMBL/GenBank/DDBJ databases">
        <authorList>
            <person name="Cohen D.B."/>
            <person name="Kent A.D."/>
        </authorList>
    </citation>
    <scope>NUCLEOTIDE SEQUENCE</scope>
</reference>
<feature type="compositionally biased region" description="Basic and acidic residues" evidence="6">
    <location>
        <begin position="741"/>
        <end position="758"/>
    </location>
</feature>
<dbReference type="CDD" id="cd09272">
    <property type="entry name" value="RNase_HI_RT_Ty1"/>
    <property type="match status" value="1"/>
</dbReference>
<dbReference type="Pfam" id="PF00098">
    <property type="entry name" value="zf-CCHC"/>
    <property type="match status" value="1"/>
</dbReference>
<accession>A0A2N9J2J3</accession>
<dbReference type="SMART" id="SM00343">
    <property type="entry name" value="ZnF_C2HC"/>
    <property type="match status" value="1"/>
</dbReference>
<protein>
    <recommendedName>
        <fullName evidence="10">CCHC-type domain-containing protein</fullName>
    </recommendedName>
</protein>
<dbReference type="PANTHER" id="PTHR42648">
    <property type="entry name" value="TRANSPOSASE, PUTATIVE-RELATED"/>
    <property type="match status" value="1"/>
</dbReference>
<feature type="compositionally biased region" description="Basic residues" evidence="6">
    <location>
        <begin position="222"/>
        <end position="232"/>
    </location>
</feature>
<dbReference type="InterPro" id="IPR012337">
    <property type="entry name" value="RNaseH-like_sf"/>
</dbReference>
<dbReference type="Gene3D" id="3.30.420.10">
    <property type="entry name" value="Ribonuclease H-like superfamily/Ribonuclease H"/>
    <property type="match status" value="1"/>
</dbReference>
<dbReference type="InterPro" id="IPR043502">
    <property type="entry name" value="DNA/RNA_pol_sf"/>
</dbReference>
<keyword evidence="5" id="KW-0862">Zinc</keyword>
<dbReference type="InterPro" id="IPR039537">
    <property type="entry name" value="Retrotran_Ty1/copia-like"/>
</dbReference>
<evidence type="ECO:0000259" key="7">
    <source>
        <dbReference type="PROSITE" id="PS50158"/>
    </source>
</evidence>
<dbReference type="Pfam" id="PF07727">
    <property type="entry name" value="RVT_2"/>
    <property type="match status" value="2"/>
</dbReference>
<dbReference type="PROSITE" id="PS50994">
    <property type="entry name" value="INTEGRASE"/>
    <property type="match status" value="1"/>
</dbReference>
<keyword evidence="4" id="KW-0378">Hydrolase</keyword>
<dbReference type="InterPro" id="IPR013103">
    <property type="entry name" value="RVT_2"/>
</dbReference>
<feature type="domain" description="Integrase catalytic" evidence="8">
    <location>
        <begin position="467"/>
        <end position="638"/>
    </location>
</feature>
<dbReference type="InterPro" id="IPR054722">
    <property type="entry name" value="PolX-like_BBD"/>
</dbReference>
<keyword evidence="1" id="KW-0645">Protease</keyword>
<evidence type="ECO:0000256" key="1">
    <source>
        <dbReference type="ARBA" id="ARBA00022670"/>
    </source>
</evidence>
<dbReference type="SUPFAM" id="SSF53098">
    <property type="entry name" value="Ribonuclease H-like"/>
    <property type="match status" value="1"/>
</dbReference>
<evidence type="ECO:0000256" key="3">
    <source>
        <dbReference type="ARBA" id="ARBA00022750"/>
    </source>
</evidence>
<dbReference type="Pfam" id="PF00665">
    <property type="entry name" value="rve"/>
    <property type="match status" value="1"/>
</dbReference>
<dbReference type="PANTHER" id="PTHR42648:SF28">
    <property type="entry name" value="TRANSPOSON-ENCODED PROTEIN WITH RIBONUCLEASE H-LIKE AND RETROVIRUS ZINC FINGER-LIKE DOMAINS"/>
    <property type="match status" value="1"/>
</dbReference>
<dbReference type="GO" id="GO:0008270">
    <property type="term" value="F:zinc ion binding"/>
    <property type="evidence" value="ECO:0007669"/>
    <property type="project" value="UniProtKB-KW"/>
</dbReference>
<dbReference type="InterPro" id="IPR025724">
    <property type="entry name" value="GAG-pre-integrase_dom"/>
</dbReference>
<evidence type="ECO:0000256" key="2">
    <source>
        <dbReference type="ARBA" id="ARBA00022723"/>
    </source>
</evidence>
<dbReference type="GO" id="GO:0015074">
    <property type="term" value="P:DNA integration"/>
    <property type="evidence" value="ECO:0007669"/>
    <property type="project" value="InterPro"/>
</dbReference>
<dbReference type="GO" id="GO:0003676">
    <property type="term" value="F:nucleic acid binding"/>
    <property type="evidence" value="ECO:0007669"/>
    <property type="project" value="InterPro"/>
</dbReference>
<evidence type="ECO:0000256" key="5">
    <source>
        <dbReference type="PROSITE-ProRule" id="PRU00047"/>
    </source>
</evidence>
<keyword evidence="5" id="KW-0863">Zinc-finger</keyword>
<feature type="region of interest" description="Disordered" evidence="6">
    <location>
        <begin position="190"/>
        <end position="232"/>
    </location>
</feature>
<dbReference type="InterPro" id="IPR057670">
    <property type="entry name" value="SH3_retrovirus"/>
</dbReference>
<evidence type="ECO:0000256" key="6">
    <source>
        <dbReference type="SAM" id="MobiDB-lite"/>
    </source>
</evidence>
<dbReference type="Pfam" id="PF14223">
    <property type="entry name" value="Retrotran_gag_2"/>
    <property type="match status" value="1"/>
</dbReference>
<dbReference type="GO" id="GO:0006508">
    <property type="term" value="P:proteolysis"/>
    <property type="evidence" value="ECO:0007669"/>
    <property type="project" value="UniProtKB-KW"/>
</dbReference>
<feature type="compositionally biased region" description="Basic and acidic residues" evidence="6">
    <location>
        <begin position="207"/>
        <end position="221"/>
    </location>
</feature>
<sequence length="1221" mass="138953">MAINASIATVGLIKFDGTGNFGLWQRRVKDLLVQQGLVKALYGKTKKPEKMTDDEWEELDMKAVSTIRLLLADEVMYDVMEENSTAGIWLNLEKRYMSKSLTNKLHLKQKLYGLKMTEGADLRQHINTFKQIISDMLRIDIKFEDEDKAMMLLTSLLASYEHLVTTLLYGKETLELEEVSGALLDHYQRKHKDSAESSGEGLVVKGYQDRGRKKDKDDKSARGRSKSKSKTVKCFKCQKKGHMKRECPEWNKGKEESSTSVNVVADSESDGDMLSVSSSTDGLNNSWLLDSACSFHVTPHRNWFDTYRSINCGSVRMGNDATCTIIGMGTIKIKMSDGVVRTLEEVRHIPDMRKNLISLGTLDSKGYSYKSENEIMKVSKGAMVVMTGQKISSNVYKLLDNTILGGVAAVAESEDDDTLLWHMRLGHMSERGMRELHKRNLLTGIKSCKLDFCKYCIMGKQCRVRFKTATHKTKGILDYVHSDIWGPVRTPSKGGAQYFMSFIDDYSRKAWVYFLKNKSEAFAKFKIWKAEVENQTGRKIKCLRTDNGTEYRDGDFLKFCEEHGIKRHFTVRKTPQQNGVAERLNRTITETARCLRLNAELPKIFWAKAVDMACYIINRSPRVALDGKVAEEVWTGQEVDYSFMRIFGCSAYVHISGEDRSKLDPKSKKCIFLGFKKGVKGYKLWDPVAQKVVISRDVVFDEKSMTKAFKEEKSQAAESSNNIGRSTVQVELDELESQSDEEPHSNDQEQDNTRSERPKRNKRPPVSSEDPSTFQEAIESSEKDKWMEAMVEENESLSKNKTWELTELPKGKKPIGCKWVFKKKEAVSEKEGERFKARLVAKGYSQRHGIDYDEIKDLELEQLDVKTAFLHGNLEEEIFMVQPEGFKQPGTENLVCRLKKSLYGLKQSPRQWYKRLKSLLHKEFEMKDLGAAKKILGMEIRRDREARKLWLSQKNYIRKVLEKFSMLDAKPVSTPLANHFRLSGSQCPKNEEEIENMSKVPYASAVGCLMYAMVCTRPDLAHAVSTVSRYMANPGREHWNAVKWIFRYLKGTAEHEILFSRQPGTNSVVGYVDADYAGEVDDRRSTTGYVFTLSGGPICWKSTLQSIVAMSTTEAEYMAVAEAAKEALWLKGLVKELGLNQGGVQMHCDSQSAIYLAKNQVYHARTKHIDVRFHKIRELIVTGDIVLEKVHTSENAADMLTKPVTTAKFKHCLDLVNVSSL</sequence>
<dbReference type="GO" id="GO:0004190">
    <property type="term" value="F:aspartic-type endopeptidase activity"/>
    <property type="evidence" value="ECO:0007669"/>
    <property type="project" value="UniProtKB-KW"/>
</dbReference>
<keyword evidence="3" id="KW-0064">Aspartyl protease</keyword>
<dbReference type="EMBL" id="OIVN01006375">
    <property type="protein sequence ID" value="SPD31737.1"/>
    <property type="molecule type" value="Genomic_DNA"/>
</dbReference>
<gene>
    <name evidence="9" type="ORF">FSB_LOCUS59619</name>
</gene>
<evidence type="ECO:0000313" key="9">
    <source>
        <dbReference type="EMBL" id="SPD31737.1"/>
    </source>
</evidence>
<dbReference type="SUPFAM" id="SSF57756">
    <property type="entry name" value="Retrovirus zinc finger-like domains"/>
    <property type="match status" value="1"/>
</dbReference>
<dbReference type="PROSITE" id="PS50158">
    <property type="entry name" value="ZF_CCHC"/>
    <property type="match status" value="1"/>
</dbReference>
<dbReference type="SUPFAM" id="SSF56672">
    <property type="entry name" value="DNA/RNA polymerases"/>
    <property type="match status" value="1"/>
</dbReference>
<dbReference type="Pfam" id="PF13976">
    <property type="entry name" value="gag_pre-integrs"/>
    <property type="match status" value="1"/>
</dbReference>
<dbReference type="Gene3D" id="4.10.60.10">
    <property type="entry name" value="Zinc finger, CCHC-type"/>
    <property type="match status" value="1"/>
</dbReference>
<feature type="region of interest" description="Disordered" evidence="6">
    <location>
        <begin position="733"/>
        <end position="783"/>
    </location>
</feature>
<dbReference type="InterPro" id="IPR001584">
    <property type="entry name" value="Integrase_cat-core"/>
</dbReference>
<organism evidence="9">
    <name type="scientific">Fagus sylvatica</name>
    <name type="common">Beechnut</name>
    <dbReference type="NCBI Taxonomy" id="28930"/>
    <lineage>
        <taxon>Eukaryota</taxon>
        <taxon>Viridiplantae</taxon>
        <taxon>Streptophyta</taxon>
        <taxon>Embryophyta</taxon>
        <taxon>Tracheophyta</taxon>
        <taxon>Spermatophyta</taxon>
        <taxon>Magnoliopsida</taxon>
        <taxon>eudicotyledons</taxon>
        <taxon>Gunneridae</taxon>
        <taxon>Pentapetalae</taxon>
        <taxon>rosids</taxon>
        <taxon>fabids</taxon>
        <taxon>Fagales</taxon>
        <taxon>Fagaceae</taxon>
        <taxon>Fagus</taxon>
    </lineage>
</organism>
<dbReference type="InterPro" id="IPR001878">
    <property type="entry name" value="Znf_CCHC"/>
</dbReference>
<evidence type="ECO:0000259" key="8">
    <source>
        <dbReference type="PROSITE" id="PS50994"/>
    </source>
</evidence>
<dbReference type="Pfam" id="PF25597">
    <property type="entry name" value="SH3_retrovirus"/>
    <property type="match status" value="1"/>
</dbReference>
<keyword evidence="2" id="KW-0479">Metal-binding</keyword>
<dbReference type="InterPro" id="IPR036397">
    <property type="entry name" value="RNaseH_sf"/>
</dbReference>
<dbReference type="AlphaFoldDB" id="A0A2N9J2J3"/>
<evidence type="ECO:0000256" key="4">
    <source>
        <dbReference type="ARBA" id="ARBA00022801"/>
    </source>
</evidence>